<dbReference type="AlphaFoldDB" id="A0A8X7VGT5"/>
<dbReference type="EMBL" id="JAAMPC010000005">
    <property type="protein sequence ID" value="KAG2311021.1"/>
    <property type="molecule type" value="Genomic_DNA"/>
</dbReference>
<feature type="region of interest" description="Disordered" evidence="1">
    <location>
        <begin position="219"/>
        <end position="241"/>
    </location>
</feature>
<reference evidence="2 3" key="1">
    <citation type="submission" date="2020-02" db="EMBL/GenBank/DDBJ databases">
        <authorList>
            <person name="Ma Q."/>
            <person name="Huang Y."/>
            <person name="Song X."/>
            <person name="Pei D."/>
        </authorList>
    </citation>
    <scope>NUCLEOTIDE SEQUENCE [LARGE SCALE GENOMIC DNA]</scope>
    <source>
        <strain evidence="2">Sxm20200214</strain>
        <tissue evidence="2">Leaf</tissue>
    </source>
</reference>
<protein>
    <submittedName>
        <fullName evidence="2">Uncharacterized protein</fullName>
    </submittedName>
</protein>
<proteinExistence type="predicted"/>
<dbReference type="Proteomes" id="UP000886595">
    <property type="component" value="Unassembled WGS sequence"/>
</dbReference>
<organism evidence="2 3">
    <name type="scientific">Brassica carinata</name>
    <name type="common">Ethiopian mustard</name>
    <name type="synonym">Abyssinian cabbage</name>
    <dbReference type="NCBI Taxonomy" id="52824"/>
    <lineage>
        <taxon>Eukaryota</taxon>
        <taxon>Viridiplantae</taxon>
        <taxon>Streptophyta</taxon>
        <taxon>Embryophyta</taxon>
        <taxon>Tracheophyta</taxon>
        <taxon>Spermatophyta</taxon>
        <taxon>Magnoliopsida</taxon>
        <taxon>eudicotyledons</taxon>
        <taxon>Gunneridae</taxon>
        <taxon>Pentapetalae</taxon>
        <taxon>rosids</taxon>
        <taxon>malvids</taxon>
        <taxon>Brassicales</taxon>
        <taxon>Brassicaceae</taxon>
        <taxon>Brassiceae</taxon>
        <taxon>Brassica</taxon>
    </lineage>
</organism>
<keyword evidence="3" id="KW-1185">Reference proteome</keyword>
<evidence type="ECO:0000313" key="3">
    <source>
        <dbReference type="Proteomes" id="UP000886595"/>
    </source>
</evidence>
<feature type="compositionally biased region" description="Basic and acidic residues" evidence="1">
    <location>
        <begin position="231"/>
        <end position="241"/>
    </location>
</feature>
<sequence>MIQKEMSTNPPTYCISRLASGTNTPEHLCRKRGGAKTLLVEMQRSLSQVCVLISLLSLCPLMAKVCVSNASNTQWKRLDFGAYFSNLRTLSPCALDLKPLLTSAFGVQTACPSAFRCRRAFSSQLRFLFASPTFLCSLRFVSEFGLASVVGLLRLFTRIGGSGGGLASPGAETRCCGAGRAALLTGVSSVFFSSLVVQRSCGITGRGGARCFAVGCPGENSDELSKTGTLDNEHKDTVSEI</sequence>
<evidence type="ECO:0000256" key="1">
    <source>
        <dbReference type="SAM" id="MobiDB-lite"/>
    </source>
</evidence>
<gene>
    <name evidence="2" type="ORF">Bca52824_022578</name>
</gene>
<accession>A0A8X7VGT5</accession>
<evidence type="ECO:0000313" key="2">
    <source>
        <dbReference type="EMBL" id="KAG2311021.1"/>
    </source>
</evidence>
<comment type="caution">
    <text evidence="2">The sequence shown here is derived from an EMBL/GenBank/DDBJ whole genome shotgun (WGS) entry which is preliminary data.</text>
</comment>
<name>A0A8X7VGT5_BRACI</name>